<keyword evidence="12" id="KW-1185">Reference proteome</keyword>
<dbReference type="Proteomes" id="UP000516134">
    <property type="component" value="Chromosome"/>
</dbReference>
<dbReference type="Gene3D" id="1.10.760.10">
    <property type="entry name" value="Cytochrome c-like domain"/>
    <property type="match status" value="1"/>
</dbReference>
<evidence type="ECO:0000313" key="12">
    <source>
        <dbReference type="Proteomes" id="UP000516134"/>
    </source>
</evidence>
<dbReference type="PANTHER" id="PTHR33751">
    <property type="entry name" value="CBB3-TYPE CYTOCHROME C OXIDASE SUBUNIT FIXP"/>
    <property type="match status" value="1"/>
</dbReference>
<dbReference type="SUPFAM" id="SSF46626">
    <property type="entry name" value="Cytochrome c"/>
    <property type="match status" value="1"/>
</dbReference>
<reference evidence="11 12" key="1">
    <citation type="submission" date="2020-08" db="EMBL/GenBank/DDBJ databases">
        <title>Genome sequence of Sphingomonas daechungensis KACC 18115T.</title>
        <authorList>
            <person name="Hyun D.-W."/>
            <person name="Bae J.-W."/>
        </authorList>
    </citation>
    <scope>NUCLEOTIDE SEQUENCE [LARGE SCALE GENOMIC DNA]</scope>
    <source>
        <strain evidence="11 12">KACC 18115</strain>
    </source>
</reference>
<sequence length="182" mass="19803">MSLRFRNSTALLALAAALWGCNREERQTRGKPLGETATAAMPDTVYPGTGNAPAPDPRAAQYEGNASAIAQGQMLYNQMNCVGCHFHGGGGMGVALMDGKWRYGGRIDQIVASIDQGRPNGMPAWRHRLTEQQMWQLAAYVRTLSGQERKDAVSARADEVSNTPPQTQTKREPLMPADSDEQ</sequence>
<name>A0ABX6T249_9SPHN</name>
<evidence type="ECO:0000259" key="10">
    <source>
        <dbReference type="PROSITE" id="PS51007"/>
    </source>
</evidence>
<dbReference type="InterPro" id="IPR009056">
    <property type="entry name" value="Cyt_c-like_dom"/>
</dbReference>
<protein>
    <submittedName>
        <fullName evidence="11">C-type cytochrome</fullName>
    </submittedName>
</protein>
<evidence type="ECO:0000256" key="7">
    <source>
        <dbReference type="ARBA" id="ARBA00023004"/>
    </source>
</evidence>
<dbReference type="PRINTS" id="PR00605">
    <property type="entry name" value="CYTCHROMECIC"/>
</dbReference>
<keyword evidence="7 8" id="KW-0408">Iron</keyword>
<feature type="compositionally biased region" description="Basic and acidic residues" evidence="9">
    <location>
        <begin position="149"/>
        <end position="159"/>
    </location>
</feature>
<dbReference type="RefSeq" id="WP_187715331.1">
    <property type="nucleotide sequence ID" value="NZ_BAABJC010000001.1"/>
</dbReference>
<evidence type="ECO:0000256" key="2">
    <source>
        <dbReference type="ARBA" id="ARBA00022448"/>
    </source>
</evidence>
<evidence type="ECO:0000256" key="8">
    <source>
        <dbReference type="PROSITE-ProRule" id="PRU00433"/>
    </source>
</evidence>
<dbReference type="InterPro" id="IPR050597">
    <property type="entry name" value="Cytochrome_c_Oxidase_Subunit"/>
</dbReference>
<comment type="cofactor">
    <cofactor evidence="1">
        <name>heme c</name>
        <dbReference type="ChEBI" id="CHEBI:61717"/>
    </cofactor>
</comment>
<evidence type="ECO:0000256" key="6">
    <source>
        <dbReference type="ARBA" id="ARBA00022982"/>
    </source>
</evidence>
<dbReference type="InterPro" id="IPR008168">
    <property type="entry name" value="Cyt_C_IC"/>
</dbReference>
<evidence type="ECO:0000256" key="4">
    <source>
        <dbReference type="ARBA" id="ARBA00022660"/>
    </source>
</evidence>
<evidence type="ECO:0000256" key="1">
    <source>
        <dbReference type="ARBA" id="ARBA00001926"/>
    </source>
</evidence>
<evidence type="ECO:0000313" key="11">
    <source>
        <dbReference type="EMBL" id="QNP43907.1"/>
    </source>
</evidence>
<keyword evidence="5 8" id="KW-0479">Metal-binding</keyword>
<proteinExistence type="predicted"/>
<keyword evidence="2" id="KW-0813">Transport</keyword>
<gene>
    <name evidence="11" type="ORF">H9L15_04615</name>
</gene>
<dbReference type="PROSITE" id="PS51007">
    <property type="entry name" value="CYTC"/>
    <property type="match status" value="1"/>
</dbReference>
<dbReference type="EMBL" id="CP060780">
    <property type="protein sequence ID" value="QNP43907.1"/>
    <property type="molecule type" value="Genomic_DNA"/>
</dbReference>
<dbReference type="PANTHER" id="PTHR33751:SF1">
    <property type="entry name" value="CBB3-TYPE CYTOCHROME C OXIDASE SUBUNIT FIXP"/>
    <property type="match status" value="1"/>
</dbReference>
<keyword evidence="6" id="KW-0249">Electron transport</keyword>
<organism evidence="11 12">
    <name type="scientific">Sphingomonas daechungensis</name>
    <dbReference type="NCBI Taxonomy" id="1176646"/>
    <lineage>
        <taxon>Bacteria</taxon>
        <taxon>Pseudomonadati</taxon>
        <taxon>Pseudomonadota</taxon>
        <taxon>Alphaproteobacteria</taxon>
        <taxon>Sphingomonadales</taxon>
        <taxon>Sphingomonadaceae</taxon>
        <taxon>Sphingomonas</taxon>
    </lineage>
</organism>
<evidence type="ECO:0000256" key="5">
    <source>
        <dbReference type="ARBA" id="ARBA00022723"/>
    </source>
</evidence>
<accession>A0ABX6T249</accession>
<keyword evidence="3 8" id="KW-0349">Heme</keyword>
<feature type="region of interest" description="Disordered" evidence="9">
    <location>
        <begin position="25"/>
        <end position="46"/>
    </location>
</feature>
<feature type="region of interest" description="Disordered" evidence="9">
    <location>
        <begin position="149"/>
        <end position="182"/>
    </location>
</feature>
<keyword evidence="4" id="KW-0679">Respiratory chain</keyword>
<dbReference type="Pfam" id="PF13442">
    <property type="entry name" value="Cytochrome_CBB3"/>
    <property type="match status" value="1"/>
</dbReference>
<dbReference type="InterPro" id="IPR036909">
    <property type="entry name" value="Cyt_c-like_dom_sf"/>
</dbReference>
<evidence type="ECO:0000256" key="9">
    <source>
        <dbReference type="SAM" id="MobiDB-lite"/>
    </source>
</evidence>
<feature type="domain" description="Cytochrome c" evidence="10">
    <location>
        <begin position="67"/>
        <end position="145"/>
    </location>
</feature>
<evidence type="ECO:0000256" key="3">
    <source>
        <dbReference type="ARBA" id="ARBA00022617"/>
    </source>
</evidence>